<name>A0A4Y5JTN0_9CAUD</name>
<sequence>MTIVYAHEIKNDVFVVRTSAYLFNNNAVIPRQNNGKPIISVDFAIHDGIKEYAVKSNGLIEFYASKDDIETKQYTIITYIHYVSHYIHSVDNTILSVQDYDTFKICNEIDKGYLNLYSECYAKTKYKEDTIQIVIQNKLESIEDEMLRKHAMPVFLPDPHNVSSGKSVYSINLENVIIDYIETNVNSVVKNKLEQKIKNPSEPYFYKSKILRNQYYIEKTNISIALSIGQSLHNTLYTRDTFVGSIESINISLKHAMKQLKLMCDLYISLNDTSNTDMTFLVSHLDSLARIVRQIDFKIKDKDKRTLLTDSIDKIKESIIKRKED</sequence>
<protein>
    <submittedName>
        <fullName evidence="1">Uncharacterized protein</fullName>
    </submittedName>
</protein>
<gene>
    <name evidence="1" type="ORF">EST35_0122</name>
</gene>
<dbReference type="Proteomes" id="UP000316733">
    <property type="component" value="Segment"/>
</dbReference>
<organism evidence="1 2">
    <name type="scientific">Pseudomonas phage vB_PaeM_PA5oct</name>
    <dbReference type="NCBI Taxonomy" id="2163605"/>
    <lineage>
        <taxon>Viruses</taxon>
        <taxon>Duplodnaviria</taxon>
        <taxon>Heunggongvirae</taxon>
        <taxon>Uroviricota</taxon>
        <taxon>Caudoviricetes</taxon>
        <taxon>Arenbergviridae</taxon>
        <taxon>Wroclawvirus</taxon>
        <taxon>Wroclawvirus PA5oct</taxon>
    </lineage>
</organism>
<evidence type="ECO:0000313" key="1">
    <source>
        <dbReference type="EMBL" id="QCG76004.1"/>
    </source>
</evidence>
<dbReference type="EMBL" id="MK797984">
    <property type="protein sequence ID" value="QCG76004.1"/>
    <property type="molecule type" value="Genomic_DNA"/>
</dbReference>
<proteinExistence type="predicted"/>
<accession>A0A4Y5JTN0</accession>
<evidence type="ECO:0000313" key="2">
    <source>
        <dbReference type="Proteomes" id="UP000316733"/>
    </source>
</evidence>
<reference evidence="2" key="1">
    <citation type="journal article" date="2020" name="bioRxiv">
        <title>Integrative omics analysis of Pseudomonas aeruginosa virus PA5oct highlights the molecular complexity of jumbo phages.</title>
        <authorList>
            <person name="Lood C."/>
            <person name="Danis-Wlodarczyk K."/>
            <person name="Blasdel B.G."/>
            <person name="Jang H.B."/>
            <person name="Vandenheuvel D."/>
            <person name="Briers Y."/>
            <person name="Noben J.-P."/>
            <person name="van Noort V."/>
            <person name="Drulis-Kawa Z."/>
            <person name="Lavigne R."/>
        </authorList>
    </citation>
    <scope>NUCLEOTIDE SEQUENCE [LARGE SCALE GENOMIC DNA]</scope>
</reference>
<keyword evidence="2" id="KW-1185">Reference proteome</keyword>